<sequence length="106" mass="12130">MTTYRRNPHLSPEELAARALDGPDGTWVLEEVLHLFACRQCHEQLTEFERAMTAGRDADISELFPSPPPRVWEAIRAEIRAERAARAPENIGLRRWRPDSSTAHRA</sequence>
<dbReference type="RefSeq" id="WP_151474966.1">
    <property type="nucleotide sequence ID" value="NZ_WBKG01000078.1"/>
</dbReference>
<reference evidence="1 2" key="1">
    <citation type="submission" date="2019-09" db="EMBL/GenBank/DDBJ databases">
        <title>Isolation and identification of active actinomycetes.</title>
        <authorList>
            <person name="Yu Z."/>
            <person name="Han C."/>
            <person name="Yu B."/>
        </authorList>
    </citation>
    <scope>NUCLEOTIDE SEQUENCE [LARGE SCALE GENOMIC DNA]</scope>
    <source>
        <strain evidence="1 2">NEAU-H2</strain>
    </source>
</reference>
<proteinExistence type="predicted"/>
<dbReference type="EMBL" id="WBKG01000078">
    <property type="protein sequence ID" value="KAB1976672.1"/>
    <property type="molecule type" value="Genomic_DNA"/>
</dbReference>
<dbReference type="Proteomes" id="UP000442990">
    <property type="component" value="Unassembled WGS sequence"/>
</dbReference>
<evidence type="ECO:0000313" key="2">
    <source>
        <dbReference type="Proteomes" id="UP000442990"/>
    </source>
</evidence>
<organism evidence="1 2">
    <name type="scientific">Streptomyces triticiradicis</name>
    <dbReference type="NCBI Taxonomy" id="2651189"/>
    <lineage>
        <taxon>Bacteria</taxon>
        <taxon>Bacillati</taxon>
        <taxon>Actinomycetota</taxon>
        <taxon>Actinomycetes</taxon>
        <taxon>Kitasatosporales</taxon>
        <taxon>Streptomycetaceae</taxon>
        <taxon>Streptomyces</taxon>
    </lineage>
</organism>
<comment type="caution">
    <text evidence="1">The sequence shown here is derived from an EMBL/GenBank/DDBJ whole genome shotgun (WGS) entry which is preliminary data.</text>
</comment>
<gene>
    <name evidence="1" type="ORF">F8144_43720</name>
</gene>
<protein>
    <submittedName>
        <fullName evidence="1">Anti-sigma factor</fullName>
    </submittedName>
</protein>
<evidence type="ECO:0000313" key="1">
    <source>
        <dbReference type="EMBL" id="KAB1976672.1"/>
    </source>
</evidence>
<accession>A0A7J5D2K5</accession>
<name>A0A7J5D2K5_9ACTN</name>
<dbReference type="AlphaFoldDB" id="A0A7J5D2K5"/>
<keyword evidence="2" id="KW-1185">Reference proteome</keyword>